<dbReference type="Proteomes" id="UP000006054">
    <property type="component" value="Chromosome"/>
</dbReference>
<sequence precursor="true">MKQIKTLTQQPMKNFILKFGIAFLFILISSTCFSSFSFGQGENQMVRFSGIVVEGDSSYGVSGVHIYIPKAGRGSVTNALGYFTMPAMEGDTVMVSAVGYKSSQMVIPKRGEAIYSVFIDLKQDVQMLNEVVILPYANASEFKEMVLAMDTSDPLIEQMKENLDNEKLNQMAANMPMNANSNYRFLMQQNLNARNNKFFAPSIPLLNPFAWSKFIESIRNKDYKKSLRTTSGSSTGN</sequence>
<dbReference type="SUPFAM" id="SSF49464">
    <property type="entry name" value="Carboxypeptidase regulatory domain-like"/>
    <property type="match status" value="1"/>
</dbReference>
<dbReference type="AlphaFoldDB" id="I4AGT9"/>
<accession>I4AGT9</accession>
<dbReference type="HOGENOM" id="CLU_100905_0_0_10"/>
<reference evidence="2" key="1">
    <citation type="submission" date="2012-06" db="EMBL/GenBank/DDBJ databases">
        <title>The complete genome of Flexibacter litoralis DSM 6794.</title>
        <authorList>
            <person name="Lucas S."/>
            <person name="Copeland A."/>
            <person name="Lapidus A."/>
            <person name="Glavina del Rio T."/>
            <person name="Dalin E."/>
            <person name="Tice H."/>
            <person name="Bruce D."/>
            <person name="Goodwin L."/>
            <person name="Pitluck S."/>
            <person name="Peters L."/>
            <person name="Ovchinnikova G."/>
            <person name="Lu M."/>
            <person name="Kyrpides N."/>
            <person name="Mavromatis K."/>
            <person name="Ivanova N."/>
            <person name="Brettin T."/>
            <person name="Detter J.C."/>
            <person name="Han C."/>
            <person name="Larimer F."/>
            <person name="Land M."/>
            <person name="Hauser L."/>
            <person name="Markowitz V."/>
            <person name="Cheng J.-F."/>
            <person name="Hugenholtz P."/>
            <person name="Woyke T."/>
            <person name="Wu D."/>
            <person name="Spring S."/>
            <person name="Lang E."/>
            <person name="Kopitz M."/>
            <person name="Brambilla E."/>
            <person name="Klenk H.-P."/>
            <person name="Eisen J.A."/>
        </authorList>
    </citation>
    <scope>NUCLEOTIDE SEQUENCE [LARGE SCALE GENOMIC DNA]</scope>
    <source>
        <strain evidence="2">ATCC 23117 / DSM 6794 / NBRC 15988 / NCIMB 1366 / Sio-4</strain>
    </source>
</reference>
<dbReference type="OrthoDB" id="1115630at2"/>
<name>I4AGT9_BERLS</name>
<evidence type="ECO:0000313" key="2">
    <source>
        <dbReference type="Proteomes" id="UP000006054"/>
    </source>
</evidence>
<protein>
    <recommendedName>
        <fullName evidence="3">Membrane receptor RagA</fullName>
    </recommendedName>
</protein>
<dbReference type="eggNOG" id="ENOG50325AS">
    <property type="taxonomic scope" value="Bacteria"/>
</dbReference>
<organism evidence="1 2">
    <name type="scientific">Bernardetia litoralis (strain ATCC 23117 / DSM 6794 / NBRC 15988 / NCIMB 1366 / Fx l1 / Sio-4)</name>
    <name type="common">Flexibacter litoralis</name>
    <dbReference type="NCBI Taxonomy" id="880071"/>
    <lineage>
        <taxon>Bacteria</taxon>
        <taxon>Pseudomonadati</taxon>
        <taxon>Bacteroidota</taxon>
        <taxon>Cytophagia</taxon>
        <taxon>Cytophagales</taxon>
        <taxon>Bernardetiaceae</taxon>
        <taxon>Bernardetia</taxon>
    </lineage>
</organism>
<gene>
    <name evidence="1" type="ordered locus">Fleli_0713</name>
</gene>
<evidence type="ECO:0000313" key="1">
    <source>
        <dbReference type="EMBL" id="AFM03174.1"/>
    </source>
</evidence>
<dbReference type="Pfam" id="PF13715">
    <property type="entry name" value="CarbopepD_reg_2"/>
    <property type="match status" value="1"/>
</dbReference>
<proteinExistence type="predicted"/>
<dbReference type="KEGG" id="fli:Fleli_0713"/>
<dbReference type="RefSeq" id="WP_014796633.1">
    <property type="nucleotide sequence ID" value="NC_018018.1"/>
</dbReference>
<dbReference type="STRING" id="880071.Fleli_0713"/>
<keyword evidence="2" id="KW-1185">Reference proteome</keyword>
<dbReference type="InterPro" id="IPR008969">
    <property type="entry name" value="CarboxyPept-like_regulatory"/>
</dbReference>
<evidence type="ECO:0008006" key="3">
    <source>
        <dbReference type="Google" id="ProtNLM"/>
    </source>
</evidence>
<dbReference type="EMBL" id="CP003345">
    <property type="protein sequence ID" value="AFM03174.1"/>
    <property type="molecule type" value="Genomic_DNA"/>
</dbReference>